<reference evidence="3" key="1">
    <citation type="submission" date="2021-09" db="EMBL/GenBank/DDBJ databases">
        <authorList>
            <consortium name="AG Swart"/>
            <person name="Singh M."/>
            <person name="Singh A."/>
            <person name="Seah K."/>
            <person name="Emmerich C."/>
        </authorList>
    </citation>
    <scope>NUCLEOTIDE SEQUENCE</scope>
    <source>
        <strain evidence="3">ATCC30299</strain>
    </source>
</reference>
<comment type="caution">
    <text evidence="3">The sequence shown here is derived from an EMBL/GenBank/DDBJ whole genome shotgun (WGS) entry which is preliminary data.</text>
</comment>
<accession>A0AAU9KGF4</accession>
<name>A0AAU9KGF4_9CILI</name>
<organism evidence="3 4">
    <name type="scientific">Blepharisma stoltei</name>
    <dbReference type="NCBI Taxonomy" id="1481888"/>
    <lineage>
        <taxon>Eukaryota</taxon>
        <taxon>Sar</taxon>
        <taxon>Alveolata</taxon>
        <taxon>Ciliophora</taxon>
        <taxon>Postciliodesmatophora</taxon>
        <taxon>Heterotrichea</taxon>
        <taxon>Heterotrichida</taxon>
        <taxon>Blepharismidae</taxon>
        <taxon>Blepharisma</taxon>
    </lineage>
</organism>
<feature type="compositionally biased region" description="Basic and acidic residues" evidence="2">
    <location>
        <begin position="62"/>
        <end position="71"/>
    </location>
</feature>
<dbReference type="Gene3D" id="3.30.450.40">
    <property type="match status" value="2"/>
</dbReference>
<dbReference type="SUPFAM" id="SSF55781">
    <property type="entry name" value="GAF domain-like"/>
    <property type="match status" value="2"/>
</dbReference>
<feature type="region of interest" description="Disordered" evidence="2">
    <location>
        <begin position="1"/>
        <end position="71"/>
    </location>
</feature>
<feature type="coiled-coil region" evidence="1">
    <location>
        <begin position="278"/>
        <end position="333"/>
    </location>
</feature>
<sequence length="735" mass="84387">MSDFYQYSPPGSALMTVRTPHNKSKSRNSARSLHNSPNSGSLPFIDRAEIKTAPKPTTSNDNTERETRLITKEPKIYRATKIVLKNNYSSMSFGNVESFLNMNIEEIDIYELRKIMQELIIKQRELFRNLTGRCEILGNMIRVVENSENFSEREAKSLIQLIHEMAETAANTSEVEINFGVKSRELERRNLEFSALKSKYESLLKRSYQSENENKDLKEKLKNLQEENARQSKLTMTERQRFSQITSKIQSLEEGLQAMVMTQAGNNVDVAGKLKGAINALLRESQDYRKEIQEMKKEKDILESNIQRLNRKVTRLTIKLNEIKNRQARIEELDLPIVYKINFEGKEREMNEPRTLQYRINNLAAERKQFMNDILEHGTQALAQIYDTPSKIVYLDTVIEKMLNLNDFVEQVGLIKNALGIIAKSEDLYALINSINTEISGLLNAERCHFWIYEKSTEEIWTVANHNEHKFRADIGLFGTILNQGGYISTNSPQQENNYSPEIENAIGYHTNSLLLYPVMNYEIQQILGFLEVVNNCTGHFEHDDEYLAELILPTISSLTLKTYSNHSIVTMNRMKDDLIKCSIDLLKVTNRKDLLKISEKWICSIFSINQCRICLVCDGKIQRLSGEEVIDIPKNVGLCGLVAESQMSEHIKDPYNDTRFNSACDLEVTLPLFFIPITKKNHTIAVLQIPFKNSKSSSAKHHRLGLSQSPAIQAFGSLFVGFIKLVEEREKNKN</sequence>
<evidence type="ECO:0000313" key="4">
    <source>
        <dbReference type="Proteomes" id="UP001162131"/>
    </source>
</evidence>
<feature type="compositionally biased region" description="Polar residues" evidence="2">
    <location>
        <begin position="29"/>
        <end position="41"/>
    </location>
</feature>
<gene>
    <name evidence="3" type="ORF">BSTOLATCC_MIC57876</name>
</gene>
<keyword evidence="1" id="KW-0175">Coiled coil</keyword>
<protein>
    <recommendedName>
        <fullName evidence="5">GAF domain-containing protein</fullName>
    </recommendedName>
</protein>
<proteinExistence type="predicted"/>
<evidence type="ECO:0000313" key="3">
    <source>
        <dbReference type="EMBL" id="CAG9333056.1"/>
    </source>
</evidence>
<evidence type="ECO:0008006" key="5">
    <source>
        <dbReference type="Google" id="ProtNLM"/>
    </source>
</evidence>
<keyword evidence="4" id="KW-1185">Reference proteome</keyword>
<dbReference type="InterPro" id="IPR029016">
    <property type="entry name" value="GAF-like_dom_sf"/>
</dbReference>
<dbReference type="EMBL" id="CAJZBQ010000056">
    <property type="protein sequence ID" value="CAG9333056.1"/>
    <property type="molecule type" value="Genomic_DNA"/>
</dbReference>
<evidence type="ECO:0000256" key="2">
    <source>
        <dbReference type="SAM" id="MobiDB-lite"/>
    </source>
</evidence>
<feature type="coiled-coil region" evidence="1">
    <location>
        <begin position="200"/>
        <end position="234"/>
    </location>
</feature>
<dbReference type="AlphaFoldDB" id="A0AAU9KGF4"/>
<evidence type="ECO:0000256" key="1">
    <source>
        <dbReference type="SAM" id="Coils"/>
    </source>
</evidence>
<dbReference type="Proteomes" id="UP001162131">
    <property type="component" value="Unassembled WGS sequence"/>
</dbReference>